<dbReference type="Pfam" id="PF13499">
    <property type="entry name" value="EF-hand_7"/>
    <property type="match status" value="1"/>
</dbReference>
<feature type="domain" description="EF-hand" evidence="2">
    <location>
        <begin position="145"/>
        <end position="180"/>
    </location>
</feature>
<dbReference type="SMART" id="SM00054">
    <property type="entry name" value="EFh"/>
    <property type="match status" value="4"/>
</dbReference>
<gene>
    <name evidence="3" type="primary">Contig12079.g12917</name>
    <name evidence="3" type="ORF">STYLEM_3402</name>
</gene>
<dbReference type="InterPro" id="IPR052603">
    <property type="entry name" value="EFCB6"/>
</dbReference>
<dbReference type="GO" id="GO:0005654">
    <property type="term" value="C:nucleoplasm"/>
    <property type="evidence" value="ECO:0007669"/>
    <property type="project" value="TreeGrafter"/>
</dbReference>
<keyword evidence="4" id="KW-1185">Reference proteome</keyword>
<dbReference type="PROSITE" id="PS00018">
    <property type="entry name" value="EF_HAND_1"/>
    <property type="match status" value="3"/>
</dbReference>
<dbReference type="PANTHER" id="PTHR20875">
    <property type="entry name" value="EF-HAND CALCIUM-BINDING DOMAIN-CONTAINING PROTEIN 6-RELATED"/>
    <property type="match status" value="1"/>
</dbReference>
<proteinExistence type="predicted"/>
<dbReference type="CDD" id="cd00051">
    <property type="entry name" value="EFh"/>
    <property type="match status" value="1"/>
</dbReference>
<evidence type="ECO:0000313" key="4">
    <source>
        <dbReference type="Proteomes" id="UP000039865"/>
    </source>
</evidence>
<evidence type="ECO:0000256" key="1">
    <source>
        <dbReference type="ARBA" id="ARBA00022837"/>
    </source>
</evidence>
<dbReference type="AlphaFoldDB" id="A0A077ZZ06"/>
<reference evidence="3 4" key="1">
    <citation type="submission" date="2014-06" db="EMBL/GenBank/DDBJ databases">
        <authorList>
            <person name="Swart Estienne"/>
        </authorList>
    </citation>
    <scope>NUCLEOTIDE SEQUENCE [LARGE SCALE GENOMIC DNA]</scope>
    <source>
        <strain evidence="3 4">130c</strain>
    </source>
</reference>
<dbReference type="PANTHER" id="PTHR20875:SF2">
    <property type="entry name" value="EF-HAND CALCIUM-BINDING DOMAIN-CONTAINING PROTEIN 6"/>
    <property type="match status" value="1"/>
</dbReference>
<keyword evidence="1" id="KW-0106">Calcium</keyword>
<dbReference type="InterPro" id="IPR011992">
    <property type="entry name" value="EF-hand-dom_pair"/>
</dbReference>
<dbReference type="OrthoDB" id="26525at2759"/>
<accession>A0A077ZZ06</accession>
<dbReference type="GO" id="GO:0005509">
    <property type="term" value="F:calcium ion binding"/>
    <property type="evidence" value="ECO:0007669"/>
    <property type="project" value="InterPro"/>
</dbReference>
<dbReference type="PROSITE" id="PS50222">
    <property type="entry name" value="EF_HAND_2"/>
    <property type="match status" value="3"/>
</dbReference>
<organism evidence="3 4">
    <name type="scientific">Stylonychia lemnae</name>
    <name type="common">Ciliate</name>
    <dbReference type="NCBI Taxonomy" id="5949"/>
    <lineage>
        <taxon>Eukaryota</taxon>
        <taxon>Sar</taxon>
        <taxon>Alveolata</taxon>
        <taxon>Ciliophora</taxon>
        <taxon>Intramacronucleata</taxon>
        <taxon>Spirotrichea</taxon>
        <taxon>Stichotrichia</taxon>
        <taxon>Sporadotrichida</taxon>
        <taxon>Oxytrichidae</taxon>
        <taxon>Stylonychinae</taxon>
        <taxon>Stylonychia</taxon>
    </lineage>
</organism>
<dbReference type="InterPro" id="IPR018247">
    <property type="entry name" value="EF_Hand_1_Ca_BS"/>
</dbReference>
<dbReference type="Gene3D" id="1.10.238.10">
    <property type="entry name" value="EF-hand"/>
    <property type="match status" value="3"/>
</dbReference>
<dbReference type="InterPro" id="IPR002048">
    <property type="entry name" value="EF_hand_dom"/>
</dbReference>
<name>A0A077ZZ06_STYLE</name>
<sequence length="708" mass="84405">MISTKIRREFKLVYRDPESNYSALDFTGTGKISIRTFLDNVIVKRLKLDEEDIIKWLIRDKIFPDRNSEIDFQQLKIKFFPEYYLIEDVNEYEINDHKKEDQILFQDACDKNITHHYENSQGDKKKIVVQRLQDLELQLKHRFQHNWESVRRAFLDLDYDHDGFITSQDIIRYFGQGSKDIDFNDLTKLMKDKDSKKKGYLSYADFSSWMGVVIHQSEGFYFRHDSIKNPPFEGHQQVKQEKLKTKSGILSLDVEKTVIDKIRFQWKTLKKAFIDLNKEKTGSIMPMELKNYLKHWGIYLNEEQFKLLFDKFDSDKDGKITYEDFQNTVGNEINPPEHLYFRQDMRRIPRPVACKNEDCLQPPTAVSEYCQMHIKMMQNKSIKIIQRIRTQLGIKWPQLLNNIQRQADKDDENLIYLDKFVDILQRIYQIELSQEDQNLILNGFIAKSIEKQPKINISHILQLQNTSKIKKLYKQIDLNEEEQEDAQFVDMSGYFGKFYRQNVKLNQITIDEFVNVIVKDNKLASIMRCIKQIDKDNNGYVTNQELDDILKYIYPEQFGDKDLKRLFRTFSSIQNTILIDYKKLRDFLLQKINESKQKLYPDHIHHEKSNDKEKSFDKKELNYINYVLDKQQRFLISQEPLYKKSMKLNLFANKTFNPNQSQSSELNKDQISIKYVHSLFDQKKTEDQVKNTIQAQSKIQPALIGNRD</sequence>
<protein>
    <submittedName>
        <fullName evidence="3">Ef-hand calcium-binding domain-containing protein 6</fullName>
    </submittedName>
</protein>
<dbReference type="SUPFAM" id="SSF47473">
    <property type="entry name" value="EF-hand"/>
    <property type="match status" value="2"/>
</dbReference>
<dbReference type="Proteomes" id="UP000039865">
    <property type="component" value="Unassembled WGS sequence"/>
</dbReference>
<dbReference type="InParanoid" id="A0A077ZZ06"/>
<evidence type="ECO:0000313" key="3">
    <source>
        <dbReference type="EMBL" id="CDW74423.1"/>
    </source>
</evidence>
<feature type="domain" description="EF-hand" evidence="2">
    <location>
        <begin position="300"/>
        <end position="335"/>
    </location>
</feature>
<feature type="domain" description="EF-hand" evidence="2">
    <location>
        <begin position="521"/>
        <end position="556"/>
    </location>
</feature>
<evidence type="ECO:0000259" key="2">
    <source>
        <dbReference type="PROSITE" id="PS50222"/>
    </source>
</evidence>
<dbReference type="EMBL" id="CCKQ01003302">
    <property type="protein sequence ID" value="CDW74423.1"/>
    <property type="molecule type" value="Genomic_DNA"/>
</dbReference>